<proteinExistence type="predicted"/>
<feature type="compositionally biased region" description="Low complexity" evidence="1">
    <location>
        <begin position="42"/>
        <end position="69"/>
    </location>
</feature>
<sequence>MTRFPAACAALALALAVSASGCSVLDVATRVGDLGAAVRPRPSSGATAQAGAPSPAATATATPSVTPSGRPIPTLPPTVEVALPKADIGGEPDVEALRRALVEASFAVRSAAFHGTITTEIRGTRHLMVVSGGYDRHAPEGSVLEAELRVAGEPSFSFIQVDDTIHVLGEDGYWETHTAQDLARAGVMLPQLDYAADLNRIFTMPGSWTYEGSDEASGPVPLERYRLTMSEADLMGTTTRAAKKNRVVVDYSFDAQGRLGRVVFAAPSVGVSVDMIYHRYNENLHIEVPR</sequence>
<organism evidence="3 4">
    <name type="scientific">Propioniciclava coleopterorum</name>
    <dbReference type="NCBI Taxonomy" id="2714937"/>
    <lineage>
        <taxon>Bacteria</taxon>
        <taxon>Bacillati</taxon>
        <taxon>Actinomycetota</taxon>
        <taxon>Actinomycetes</taxon>
        <taxon>Propionibacteriales</taxon>
        <taxon>Propionibacteriaceae</taxon>
        <taxon>Propioniciclava</taxon>
    </lineage>
</organism>
<keyword evidence="4" id="KW-1185">Reference proteome</keyword>
<evidence type="ECO:0000256" key="2">
    <source>
        <dbReference type="SAM" id="SignalP"/>
    </source>
</evidence>
<dbReference type="EMBL" id="CP049865">
    <property type="protein sequence ID" value="QIK73110.1"/>
    <property type="molecule type" value="Genomic_DNA"/>
</dbReference>
<accession>A0A6G7Y8K5</accession>
<reference evidence="3 4" key="1">
    <citation type="submission" date="2020-03" db="EMBL/GenBank/DDBJ databases">
        <title>Propioniciclava sp. nov., isolated from Hydrophilus acuminatus.</title>
        <authorList>
            <person name="Hyun D.-W."/>
            <person name="Bae J.-W."/>
        </authorList>
    </citation>
    <scope>NUCLEOTIDE SEQUENCE [LARGE SCALE GENOMIC DNA]</scope>
    <source>
        <strain evidence="3 4">HDW11</strain>
    </source>
</reference>
<dbReference type="Gene3D" id="2.50.20.20">
    <property type="match status" value="1"/>
</dbReference>
<evidence type="ECO:0008006" key="5">
    <source>
        <dbReference type="Google" id="ProtNLM"/>
    </source>
</evidence>
<feature type="chain" id="PRO_5039442856" description="Lipoprotein LprG" evidence="2">
    <location>
        <begin position="20"/>
        <end position="290"/>
    </location>
</feature>
<feature type="region of interest" description="Disordered" evidence="1">
    <location>
        <begin position="39"/>
        <end position="77"/>
    </location>
</feature>
<gene>
    <name evidence="3" type="ORF">G7070_13615</name>
</gene>
<keyword evidence="2" id="KW-0732">Signal</keyword>
<name>A0A6G7Y8K5_9ACTN</name>
<protein>
    <recommendedName>
        <fullName evidence="5">Lipoprotein LprG</fullName>
    </recommendedName>
</protein>
<dbReference type="Proteomes" id="UP000501058">
    <property type="component" value="Chromosome"/>
</dbReference>
<dbReference type="RefSeq" id="WP_166234181.1">
    <property type="nucleotide sequence ID" value="NZ_CP049865.1"/>
</dbReference>
<dbReference type="KEGG" id="prv:G7070_13615"/>
<evidence type="ECO:0000313" key="4">
    <source>
        <dbReference type="Proteomes" id="UP000501058"/>
    </source>
</evidence>
<evidence type="ECO:0000256" key="1">
    <source>
        <dbReference type="SAM" id="MobiDB-lite"/>
    </source>
</evidence>
<dbReference type="PROSITE" id="PS51257">
    <property type="entry name" value="PROKAR_LIPOPROTEIN"/>
    <property type="match status" value="1"/>
</dbReference>
<dbReference type="AlphaFoldDB" id="A0A6G7Y8K5"/>
<feature type="signal peptide" evidence="2">
    <location>
        <begin position="1"/>
        <end position="19"/>
    </location>
</feature>
<evidence type="ECO:0000313" key="3">
    <source>
        <dbReference type="EMBL" id="QIK73110.1"/>
    </source>
</evidence>